<proteinExistence type="predicted"/>
<dbReference type="Pfam" id="PF11126">
    <property type="entry name" value="Phage_DsbA"/>
    <property type="match status" value="1"/>
</dbReference>
<name>A0A6J5L1B4_9CAUD</name>
<dbReference type="GO" id="GO:0003677">
    <property type="term" value="F:DNA binding"/>
    <property type="evidence" value="ECO:0007669"/>
    <property type="project" value="UniProtKB-KW"/>
</dbReference>
<dbReference type="EMBL" id="LR796208">
    <property type="protein sequence ID" value="CAB4127402.1"/>
    <property type="molecule type" value="Genomic_DNA"/>
</dbReference>
<reference evidence="1" key="1">
    <citation type="submission" date="2020-04" db="EMBL/GenBank/DDBJ databases">
        <authorList>
            <person name="Chiriac C."/>
            <person name="Salcher M."/>
            <person name="Ghai R."/>
            <person name="Kavagutti S V."/>
        </authorList>
    </citation>
    <scope>NUCLEOTIDE SEQUENCE</scope>
</reference>
<keyword evidence="1" id="KW-0238">DNA-binding</keyword>
<dbReference type="InterPro" id="IPR020313">
    <property type="entry name" value="Double-stranded_DNA-bd"/>
</dbReference>
<accession>A0A6J5L1B4</accession>
<protein>
    <submittedName>
        <fullName evidence="1">Double-stranded DNA-binding protein</fullName>
    </submittedName>
</protein>
<organism evidence="1">
    <name type="scientific">uncultured Caudovirales phage</name>
    <dbReference type="NCBI Taxonomy" id="2100421"/>
    <lineage>
        <taxon>Viruses</taxon>
        <taxon>Duplodnaviria</taxon>
        <taxon>Heunggongvirae</taxon>
        <taxon>Uroviricota</taxon>
        <taxon>Caudoviricetes</taxon>
        <taxon>Peduoviridae</taxon>
        <taxon>Maltschvirus</taxon>
        <taxon>Maltschvirus maltsch</taxon>
    </lineage>
</organism>
<evidence type="ECO:0000313" key="1">
    <source>
        <dbReference type="EMBL" id="CAB4127402.1"/>
    </source>
</evidence>
<sequence length="86" mass="10055">MSLIVSNPVDKKKIKDALFEISGSYMRIEAERELIKDIVADLADKYELTKKNINKIARAYHKNNFNQQVSESEEFQELYESLLETE</sequence>
<gene>
    <name evidence="1" type="ORF">UFOVP84_169</name>
</gene>